<name>A0A6A5UDT8_9PLEO</name>
<reference evidence="1" key="1">
    <citation type="journal article" date="2020" name="Stud. Mycol.">
        <title>101 Dothideomycetes genomes: a test case for predicting lifestyles and emergence of pathogens.</title>
        <authorList>
            <person name="Haridas S."/>
            <person name="Albert R."/>
            <person name="Binder M."/>
            <person name="Bloem J."/>
            <person name="Labutti K."/>
            <person name="Salamov A."/>
            <person name="Andreopoulos B."/>
            <person name="Baker S."/>
            <person name="Barry K."/>
            <person name="Bills G."/>
            <person name="Bluhm B."/>
            <person name="Cannon C."/>
            <person name="Castanera R."/>
            <person name="Culley D."/>
            <person name="Daum C."/>
            <person name="Ezra D."/>
            <person name="Gonzalez J."/>
            <person name="Henrissat B."/>
            <person name="Kuo A."/>
            <person name="Liang C."/>
            <person name="Lipzen A."/>
            <person name="Lutzoni F."/>
            <person name="Magnuson J."/>
            <person name="Mondo S."/>
            <person name="Nolan M."/>
            <person name="Ohm R."/>
            <person name="Pangilinan J."/>
            <person name="Park H.-J."/>
            <person name="Ramirez L."/>
            <person name="Alfaro M."/>
            <person name="Sun H."/>
            <person name="Tritt A."/>
            <person name="Yoshinaga Y."/>
            <person name="Zwiers L.-H."/>
            <person name="Turgeon B."/>
            <person name="Goodwin S."/>
            <person name="Spatafora J."/>
            <person name="Crous P."/>
            <person name="Grigoriev I."/>
        </authorList>
    </citation>
    <scope>NUCLEOTIDE SEQUENCE</scope>
    <source>
        <strain evidence="1">CBS 675.92</strain>
    </source>
</reference>
<proteinExistence type="predicted"/>
<organism evidence="1 2">
    <name type="scientific">Byssothecium circinans</name>
    <dbReference type="NCBI Taxonomy" id="147558"/>
    <lineage>
        <taxon>Eukaryota</taxon>
        <taxon>Fungi</taxon>
        <taxon>Dikarya</taxon>
        <taxon>Ascomycota</taxon>
        <taxon>Pezizomycotina</taxon>
        <taxon>Dothideomycetes</taxon>
        <taxon>Pleosporomycetidae</taxon>
        <taxon>Pleosporales</taxon>
        <taxon>Massarineae</taxon>
        <taxon>Massarinaceae</taxon>
        <taxon>Byssothecium</taxon>
    </lineage>
</organism>
<dbReference type="OrthoDB" id="3795850at2759"/>
<evidence type="ECO:0000313" key="2">
    <source>
        <dbReference type="Proteomes" id="UP000800035"/>
    </source>
</evidence>
<evidence type="ECO:0000313" key="1">
    <source>
        <dbReference type="EMBL" id="KAF1963081.1"/>
    </source>
</evidence>
<gene>
    <name evidence="1" type="ORF">CC80DRAFT_487488</name>
</gene>
<dbReference type="Proteomes" id="UP000800035">
    <property type="component" value="Unassembled WGS sequence"/>
</dbReference>
<dbReference type="AlphaFoldDB" id="A0A6A5UDT8"/>
<protein>
    <submittedName>
        <fullName evidence="1">Uncharacterized protein</fullName>
    </submittedName>
</protein>
<sequence length="393" mass="44673">MCWLHPDVIREEYEYLDDEDPPPPVPRSLPQLAWTVPVNVVRLAANLQAYSNLLPAVTSLRLIHRFGDGALSKLPQEVLEMVIDEAQRSERVMTLPQVKKQYACFRGICENKQHYNFLPSWTSERWSSVFVDNYHLGLDLLEIDNDGPLDPKDYTDDQKADMVARAVVEMSDDDAMETIDEIHQDTRTEWVDSLCLCNGTSKMAILNKILKEYFGLETVIFHETLTAPMVRFLPSLNRRESNVRYTSAFLVLGSGTFHAPTNGHVTASHTNPLFMHDDHHLAFRQSVDPTKLLLSDNQCQRFSKAMRILDLTPHFHLTQMESSIASIASPTSDNSLLEICDFQLPGHPEPTFASRRVRAKKLKAYSRQQNQELSKLSWPQLQLLAASDTAGPN</sequence>
<accession>A0A6A5UDT8</accession>
<keyword evidence="2" id="KW-1185">Reference proteome</keyword>
<dbReference type="EMBL" id="ML976978">
    <property type="protein sequence ID" value="KAF1963081.1"/>
    <property type="molecule type" value="Genomic_DNA"/>
</dbReference>